<keyword evidence="4" id="KW-1185">Reference proteome</keyword>
<feature type="region of interest" description="Disordered" evidence="1">
    <location>
        <begin position="226"/>
        <end position="278"/>
    </location>
</feature>
<feature type="compositionally biased region" description="Acidic residues" evidence="1">
    <location>
        <begin position="228"/>
        <end position="239"/>
    </location>
</feature>
<dbReference type="VEuPathDB" id="FungiDB:jhhlp_008087"/>
<accession>A0A2N3MZG8</accession>
<evidence type="ECO:0000313" key="3">
    <source>
        <dbReference type="EMBL" id="PKS05569.1"/>
    </source>
</evidence>
<organism evidence="3 4">
    <name type="scientific">Lomentospora prolificans</name>
    <dbReference type="NCBI Taxonomy" id="41688"/>
    <lineage>
        <taxon>Eukaryota</taxon>
        <taxon>Fungi</taxon>
        <taxon>Dikarya</taxon>
        <taxon>Ascomycota</taxon>
        <taxon>Pezizomycotina</taxon>
        <taxon>Sordariomycetes</taxon>
        <taxon>Hypocreomycetidae</taxon>
        <taxon>Microascales</taxon>
        <taxon>Microascaceae</taxon>
        <taxon>Lomentospora</taxon>
    </lineage>
</organism>
<reference evidence="3 4" key="1">
    <citation type="journal article" date="2017" name="G3 (Bethesda)">
        <title>First Draft Genome Sequence of the Pathogenic Fungus Lomentospora prolificans (Formerly Scedosporium prolificans).</title>
        <authorList>
            <person name="Luo R."/>
            <person name="Zimin A."/>
            <person name="Workman R."/>
            <person name="Fan Y."/>
            <person name="Pertea G."/>
            <person name="Grossman N."/>
            <person name="Wear M.P."/>
            <person name="Jia B."/>
            <person name="Miller H."/>
            <person name="Casadevall A."/>
            <person name="Timp W."/>
            <person name="Zhang S.X."/>
            <person name="Salzberg S.L."/>
        </authorList>
    </citation>
    <scope>NUCLEOTIDE SEQUENCE [LARGE SCALE GENOMIC DNA]</scope>
    <source>
        <strain evidence="3 4">JHH-5317</strain>
    </source>
</reference>
<gene>
    <name evidence="3" type="ORF">jhhlp_008087</name>
</gene>
<feature type="transmembrane region" description="Helical" evidence="2">
    <location>
        <begin position="5"/>
        <end position="26"/>
    </location>
</feature>
<evidence type="ECO:0000313" key="4">
    <source>
        <dbReference type="Proteomes" id="UP000233524"/>
    </source>
</evidence>
<comment type="caution">
    <text evidence="3">The sequence shown here is derived from an EMBL/GenBank/DDBJ whole genome shotgun (WGS) entry which is preliminary data.</text>
</comment>
<keyword evidence="2" id="KW-1133">Transmembrane helix</keyword>
<feature type="transmembrane region" description="Helical" evidence="2">
    <location>
        <begin position="38"/>
        <end position="57"/>
    </location>
</feature>
<proteinExistence type="predicted"/>
<evidence type="ECO:0008006" key="5">
    <source>
        <dbReference type="Google" id="ProtNLM"/>
    </source>
</evidence>
<dbReference type="AlphaFoldDB" id="A0A2N3MZG8"/>
<protein>
    <recommendedName>
        <fullName evidence="5">Tetraspanin</fullName>
    </recommendedName>
</protein>
<dbReference type="EMBL" id="NLAX01001584">
    <property type="protein sequence ID" value="PKS05569.1"/>
    <property type="molecule type" value="Genomic_DNA"/>
</dbReference>
<dbReference type="Proteomes" id="UP000233524">
    <property type="component" value="Unassembled WGS sequence"/>
</dbReference>
<evidence type="ECO:0000256" key="2">
    <source>
        <dbReference type="SAM" id="Phobius"/>
    </source>
</evidence>
<keyword evidence="2" id="KW-0472">Membrane</keyword>
<sequence length="278" mass="30552">MHKPLYFYGLIIICLCLTGVAVASFVTTRNLALPISKSITILPIILPVLFPLMAVLLRRTLNSATSLPLLLRILPRAHFILLSILATLLSQPLAPNPTDSVPCPLITHWQSLYSSHDSTTIRRIQDTLECCGLRSSRDMAWPFDPNGGKACVDMYRRDKACGPLWEGSLKSAAGADLGVVLGLAILQVIITYFTSDNPPSWLPSFGGRSGELATRNNWRLISQREAEEAVEDNDADSDTEANRISGEAQNGTRDYGTIPGRARPEDSDALHTRNAWRD</sequence>
<feature type="compositionally biased region" description="Basic and acidic residues" evidence="1">
    <location>
        <begin position="262"/>
        <end position="278"/>
    </location>
</feature>
<name>A0A2N3MZG8_9PEZI</name>
<keyword evidence="2" id="KW-0812">Transmembrane</keyword>
<dbReference type="InParanoid" id="A0A2N3MZG8"/>
<evidence type="ECO:0000256" key="1">
    <source>
        <dbReference type="SAM" id="MobiDB-lite"/>
    </source>
</evidence>
<dbReference type="STRING" id="41688.A0A2N3MZG8"/>
<dbReference type="OrthoDB" id="71600at2759"/>